<evidence type="ECO:0000313" key="1">
    <source>
        <dbReference type="EMBL" id="KAJ6833215.1"/>
    </source>
</evidence>
<dbReference type="SUPFAM" id="SSF56219">
    <property type="entry name" value="DNase I-like"/>
    <property type="match status" value="1"/>
</dbReference>
<reference evidence="1" key="1">
    <citation type="journal article" date="2023" name="GigaByte">
        <title>Genome assembly of the bearded iris, Iris pallida Lam.</title>
        <authorList>
            <person name="Bruccoleri R.E."/>
            <person name="Oakeley E.J."/>
            <person name="Faust A.M.E."/>
            <person name="Altorfer M."/>
            <person name="Dessus-Babus S."/>
            <person name="Burckhardt D."/>
            <person name="Oertli M."/>
            <person name="Naumann U."/>
            <person name="Petersen F."/>
            <person name="Wong J."/>
        </authorList>
    </citation>
    <scope>NUCLEOTIDE SEQUENCE</scope>
    <source>
        <strain evidence="1">GSM-AAB239-AS_SAM_17_03QT</strain>
    </source>
</reference>
<reference evidence="1" key="2">
    <citation type="submission" date="2023-04" db="EMBL/GenBank/DDBJ databases">
        <authorList>
            <person name="Bruccoleri R.E."/>
            <person name="Oakeley E.J."/>
            <person name="Faust A.-M."/>
            <person name="Dessus-Babus S."/>
            <person name="Altorfer M."/>
            <person name="Burckhardt D."/>
            <person name="Oertli M."/>
            <person name="Naumann U."/>
            <person name="Petersen F."/>
            <person name="Wong J."/>
        </authorList>
    </citation>
    <scope>NUCLEOTIDE SEQUENCE</scope>
    <source>
        <strain evidence="1">GSM-AAB239-AS_SAM_17_03QT</strain>
        <tissue evidence="1">Leaf</tissue>
    </source>
</reference>
<dbReference type="InterPro" id="IPR036691">
    <property type="entry name" value="Endo/exonu/phosph_ase_sf"/>
</dbReference>
<dbReference type="PANTHER" id="PTHR35218">
    <property type="entry name" value="RNASE H DOMAIN-CONTAINING PROTEIN"/>
    <property type="match status" value="1"/>
</dbReference>
<dbReference type="EMBL" id="JANAVB010015397">
    <property type="protein sequence ID" value="KAJ6833215.1"/>
    <property type="molecule type" value="Genomic_DNA"/>
</dbReference>
<sequence length="274" mass="30859">MVTRLEEASGLPSALFGGASGEGHSLVPLTVVSSDIRVGFTSGAPTSFCRFAGNQHGSPDLRQKPTKHLPSQFVMYKILIWNMRGITNQRTSKRIKILCMFHNASMIGIIEPQVSSDQIQKFKIKFEFQLVVENHKGIWILAHEDTNIRMVHCFEQVLTVSFQHPNNKEALFTVVHGSNFRRSQVLLWDHLLSILGDHDIPWAIGGDFSAIVSPSKKRGDRPLDHRSMKDFNDFISTVALSYPAPMGNTFTCCNKREGRDRQSSRLDRLLVKQA</sequence>
<accession>A0AAX6GY37</accession>
<proteinExistence type="predicted"/>
<protein>
    <recommendedName>
        <fullName evidence="3">Endonuclease/exonuclease/phosphatase domain-containing protein</fullName>
    </recommendedName>
</protein>
<gene>
    <name evidence="1" type="ORF">M6B38_341530</name>
</gene>
<evidence type="ECO:0000313" key="2">
    <source>
        <dbReference type="Proteomes" id="UP001140949"/>
    </source>
</evidence>
<dbReference type="PANTHER" id="PTHR35218:SF9">
    <property type="entry name" value="ENDONUCLEASE_EXONUCLEASE_PHOSPHATASE DOMAIN-CONTAINING PROTEIN"/>
    <property type="match status" value="1"/>
</dbReference>
<dbReference type="Gene3D" id="3.60.10.10">
    <property type="entry name" value="Endonuclease/exonuclease/phosphatase"/>
    <property type="match status" value="1"/>
</dbReference>
<keyword evidence="2" id="KW-1185">Reference proteome</keyword>
<organism evidence="1 2">
    <name type="scientific">Iris pallida</name>
    <name type="common">Sweet iris</name>
    <dbReference type="NCBI Taxonomy" id="29817"/>
    <lineage>
        <taxon>Eukaryota</taxon>
        <taxon>Viridiplantae</taxon>
        <taxon>Streptophyta</taxon>
        <taxon>Embryophyta</taxon>
        <taxon>Tracheophyta</taxon>
        <taxon>Spermatophyta</taxon>
        <taxon>Magnoliopsida</taxon>
        <taxon>Liliopsida</taxon>
        <taxon>Asparagales</taxon>
        <taxon>Iridaceae</taxon>
        <taxon>Iridoideae</taxon>
        <taxon>Irideae</taxon>
        <taxon>Iris</taxon>
    </lineage>
</organism>
<evidence type="ECO:0008006" key="3">
    <source>
        <dbReference type="Google" id="ProtNLM"/>
    </source>
</evidence>
<dbReference type="Proteomes" id="UP001140949">
    <property type="component" value="Unassembled WGS sequence"/>
</dbReference>
<comment type="caution">
    <text evidence="1">The sequence shown here is derived from an EMBL/GenBank/DDBJ whole genome shotgun (WGS) entry which is preliminary data.</text>
</comment>
<name>A0AAX6GY37_IRIPA</name>
<dbReference type="AlphaFoldDB" id="A0AAX6GY37"/>